<proteinExistence type="predicted"/>
<dbReference type="InterPro" id="IPR004045">
    <property type="entry name" value="Glutathione_S-Trfase_N"/>
</dbReference>
<sequence length="211" mass="22930">MTVQISAFSWVPKGARGLVKDLRVRWALEESGIAYEEHLTLPRGECPDEYRQWQPFGQVPAYRDDRVEMFESGAIVLHIARDNPVLSPPDRNGQARMESWVFAALSTIEPRLQGIFLIDDALAATPEGAAFKTRMSELLANRLGVLSNCLGANEYLLGQIHRCGHHDGNRAARCAGTRPAGALAGTDGLCGTMRSPSGICTGAGRADGQLR</sequence>
<evidence type="ECO:0000313" key="2">
    <source>
        <dbReference type="EMBL" id="MFC4725332.1"/>
    </source>
</evidence>
<dbReference type="RefSeq" id="WP_371392580.1">
    <property type="nucleotide sequence ID" value="NZ_CP163421.1"/>
</dbReference>
<dbReference type="InterPro" id="IPR036282">
    <property type="entry name" value="Glutathione-S-Trfase_C_sf"/>
</dbReference>
<dbReference type="Gene3D" id="1.20.1050.10">
    <property type="match status" value="1"/>
</dbReference>
<evidence type="ECO:0000259" key="1">
    <source>
        <dbReference type="PROSITE" id="PS50404"/>
    </source>
</evidence>
<dbReference type="PANTHER" id="PTHR44051:SF8">
    <property type="entry name" value="GLUTATHIONE S-TRANSFERASE GSTA"/>
    <property type="match status" value="1"/>
</dbReference>
<accession>A0ABV9NAE7</accession>
<evidence type="ECO:0000313" key="3">
    <source>
        <dbReference type="Proteomes" id="UP001596024"/>
    </source>
</evidence>
<protein>
    <submittedName>
        <fullName evidence="2">Glutathione S-transferase family protein</fullName>
    </submittedName>
</protein>
<organism evidence="2 3">
    <name type="scientific">Glycocaulis abyssi</name>
    <dbReference type="NCBI Taxonomy" id="1433403"/>
    <lineage>
        <taxon>Bacteria</taxon>
        <taxon>Pseudomonadati</taxon>
        <taxon>Pseudomonadota</taxon>
        <taxon>Alphaproteobacteria</taxon>
        <taxon>Maricaulales</taxon>
        <taxon>Maricaulaceae</taxon>
        <taxon>Glycocaulis</taxon>
    </lineage>
</organism>
<dbReference type="InterPro" id="IPR036249">
    <property type="entry name" value="Thioredoxin-like_sf"/>
</dbReference>
<gene>
    <name evidence="2" type="ORF">ACFPB0_08525</name>
</gene>
<reference evidence="3" key="1">
    <citation type="journal article" date="2019" name="Int. J. Syst. Evol. Microbiol.">
        <title>The Global Catalogue of Microorganisms (GCM) 10K type strain sequencing project: providing services to taxonomists for standard genome sequencing and annotation.</title>
        <authorList>
            <consortium name="The Broad Institute Genomics Platform"/>
            <consortium name="The Broad Institute Genome Sequencing Center for Infectious Disease"/>
            <person name="Wu L."/>
            <person name="Ma J."/>
        </authorList>
    </citation>
    <scope>NUCLEOTIDE SEQUENCE [LARGE SCALE GENOMIC DNA]</scope>
    <source>
        <strain evidence="3">CCUG 62981</strain>
    </source>
</reference>
<dbReference type="SUPFAM" id="SSF52833">
    <property type="entry name" value="Thioredoxin-like"/>
    <property type="match status" value="1"/>
</dbReference>
<dbReference type="PANTHER" id="PTHR44051">
    <property type="entry name" value="GLUTATHIONE S-TRANSFERASE-RELATED"/>
    <property type="match status" value="1"/>
</dbReference>
<dbReference type="Pfam" id="PF13417">
    <property type="entry name" value="GST_N_3"/>
    <property type="match status" value="1"/>
</dbReference>
<feature type="domain" description="GST N-terminal" evidence="1">
    <location>
        <begin position="8"/>
        <end position="87"/>
    </location>
</feature>
<dbReference type="CDD" id="cd03046">
    <property type="entry name" value="GST_N_GTT1_like"/>
    <property type="match status" value="1"/>
</dbReference>
<dbReference type="PROSITE" id="PS50404">
    <property type="entry name" value="GST_NTER"/>
    <property type="match status" value="1"/>
</dbReference>
<dbReference type="Proteomes" id="UP001596024">
    <property type="component" value="Unassembled WGS sequence"/>
</dbReference>
<dbReference type="EMBL" id="JBHSGQ010000003">
    <property type="protein sequence ID" value="MFC4725332.1"/>
    <property type="molecule type" value="Genomic_DNA"/>
</dbReference>
<name>A0ABV9NAE7_9PROT</name>
<dbReference type="SUPFAM" id="SSF47616">
    <property type="entry name" value="GST C-terminal domain-like"/>
    <property type="match status" value="1"/>
</dbReference>
<keyword evidence="3" id="KW-1185">Reference proteome</keyword>
<dbReference type="Gene3D" id="3.40.30.10">
    <property type="entry name" value="Glutaredoxin"/>
    <property type="match status" value="1"/>
</dbReference>
<comment type="caution">
    <text evidence="2">The sequence shown here is derived from an EMBL/GenBank/DDBJ whole genome shotgun (WGS) entry which is preliminary data.</text>
</comment>